<dbReference type="Gene3D" id="3.30.830.10">
    <property type="entry name" value="Metalloenzyme, LuxS/M16 peptidase-like"/>
    <property type="match status" value="2"/>
</dbReference>
<dbReference type="OrthoDB" id="5806924at2"/>
<accession>A0A1N7JDK0</accession>
<evidence type="ECO:0000259" key="1">
    <source>
        <dbReference type="Pfam" id="PF05193"/>
    </source>
</evidence>
<organism evidence="2 3">
    <name type="scientific">Rhodobacter aestuarii</name>
    <dbReference type="NCBI Taxonomy" id="453582"/>
    <lineage>
        <taxon>Bacteria</taxon>
        <taxon>Pseudomonadati</taxon>
        <taxon>Pseudomonadota</taxon>
        <taxon>Alphaproteobacteria</taxon>
        <taxon>Rhodobacterales</taxon>
        <taxon>Rhodobacter group</taxon>
        <taxon>Rhodobacter</taxon>
    </lineage>
</organism>
<dbReference type="InterPro" id="IPR011249">
    <property type="entry name" value="Metalloenz_LuxS/M16"/>
</dbReference>
<proteinExistence type="predicted"/>
<dbReference type="Proteomes" id="UP000186221">
    <property type="component" value="Unassembled WGS sequence"/>
</dbReference>
<name>A0A1N7JDK0_9RHOB</name>
<dbReference type="Pfam" id="PF05193">
    <property type="entry name" value="Peptidase_M16_C"/>
    <property type="match status" value="1"/>
</dbReference>
<dbReference type="AlphaFoldDB" id="A0A1N7JDK0"/>
<reference evidence="3" key="1">
    <citation type="submission" date="2017-01" db="EMBL/GenBank/DDBJ databases">
        <authorList>
            <person name="Varghese N."/>
            <person name="Submissions S."/>
        </authorList>
    </citation>
    <scope>NUCLEOTIDE SEQUENCE [LARGE SCALE GENOMIC DNA]</scope>
    <source>
        <strain evidence="3">DSM 19945</strain>
    </source>
</reference>
<dbReference type="EMBL" id="FTOG01000001">
    <property type="protein sequence ID" value="SIS47462.1"/>
    <property type="molecule type" value="Genomic_DNA"/>
</dbReference>
<dbReference type="SUPFAM" id="SSF63411">
    <property type="entry name" value="LuxS/MPP-like metallohydrolase"/>
    <property type="match status" value="2"/>
</dbReference>
<dbReference type="PROSITE" id="PS51257">
    <property type="entry name" value="PROKAR_LIPOPROTEIN"/>
    <property type="match status" value="1"/>
</dbReference>
<dbReference type="GO" id="GO:0046872">
    <property type="term" value="F:metal ion binding"/>
    <property type="evidence" value="ECO:0007669"/>
    <property type="project" value="InterPro"/>
</dbReference>
<keyword evidence="3" id="KW-1185">Reference proteome</keyword>
<feature type="domain" description="Peptidase M16 C-terminal" evidence="1">
    <location>
        <begin position="191"/>
        <end position="349"/>
    </location>
</feature>
<dbReference type="RefSeq" id="WP_076483542.1">
    <property type="nucleotide sequence ID" value="NZ_FTOG01000001.1"/>
</dbReference>
<evidence type="ECO:0000313" key="3">
    <source>
        <dbReference type="Proteomes" id="UP000186221"/>
    </source>
</evidence>
<dbReference type="STRING" id="453582.SAMN05421580_101639"/>
<sequence length="454" mass="47314">MKHLVAAAFAVILLAGCQEKENASAATETSPGGITYARIYIPEADDVAIQIAWPTNWALRGDVNQAVPYIGTDLILAGGAEGFPPGEVVETFADLKAEGHLSVTPDYLFGELVAPKENLVKAVEIAAAHLAKPTMDQGWFDRIQQGFAANMAEAASQPANNGYDALRWAILGDTPLRRALSVDPPEMITTATRAEVMDWYQQTVVRKGAKVVIAGEISEADAGGAVDALLSRLPAGKAVVASAPTADFAPRRILLHVPTAQTSTLVLMGSLPPTREGSEFEDLLLASALGGDDKSVLFDAVRTGLRASYGFGAGLAGYSRDLRVMVLSGEVETAKLAEAETIVRAAYSAFLTAPKMGDLTARKEPFKANGERTATLPGAASSSALMALLDGEDANFALTLPSLLNKVTDATVQARAASAFPKAEALIVLAVSPDAAALPGACVITSPAEAANCR</sequence>
<protein>
    <submittedName>
        <fullName evidence="2">Predicted Zn-dependent peptidase</fullName>
    </submittedName>
</protein>
<gene>
    <name evidence="2" type="ORF">SAMN05421580_101639</name>
</gene>
<dbReference type="InterPro" id="IPR007863">
    <property type="entry name" value="Peptidase_M16_C"/>
</dbReference>
<evidence type="ECO:0000313" key="2">
    <source>
        <dbReference type="EMBL" id="SIS47462.1"/>
    </source>
</evidence>